<dbReference type="InterPro" id="IPR006153">
    <property type="entry name" value="Cation/H_exchanger_TM"/>
</dbReference>
<feature type="transmembrane region" description="Helical" evidence="10">
    <location>
        <begin position="240"/>
        <end position="260"/>
    </location>
</feature>
<keyword evidence="4 10" id="KW-0812">Transmembrane</keyword>
<feature type="domain" description="Cation/H+ exchanger transmembrane" evidence="11">
    <location>
        <begin position="18"/>
        <end position="385"/>
    </location>
</feature>
<feature type="transmembrane region" description="Helical" evidence="10">
    <location>
        <begin position="33"/>
        <end position="50"/>
    </location>
</feature>
<evidence type="ECO:0000256" key="7">
    <source>
        <dbReference type="ARBA" id="ARBA00023065"/>
    </source>
</evidence>
<evidence type="ECO:0000256" key="4">
    <source>
        <dbReference type="ARBA" id="ARBA00022692"/>
    </source>
</evidence>
<dbReference type="Pfam" id="PF00999">
    <property type="entry name" value="Na_H_Exchanger"/>
    <property type="match status" value="1"/>
</dbReference>
<feature type="transmembrane region" description="Helical" evidence="10">
    <location>
        <begin position="267"/>
        <end position="284"/>
    </location>
</feature>
<evidence type="ECO:0000313" key="13">
    <source>
        <dbReference type="Proteomes" id="UP000605805"/>
    </source>
</evidence>
<keyword evidence="7" id="KW-0406">Ion transport</keyword>
<feature type="transmembrane region" description="Helical" evidence="10">
    <location>
        <begin position="91"/>
        <end position="112"/>
    </location>
</feature>
<keyword evidence="5 10" id="KW-1133">Transmembrane helix</keyword>
<keyword evidence="3" id="KW-0050">Antiport</keyword>
<name>A0A832YZL3_9CREN</name>
<dbReference type="AlphaFoldDB" id="A0A832YZL3"/>
<protein>
    <submittedName>
        <fullName evidence="12">Cation:proton antiporter</fullName>
    </submittedName>
</protein>
<dbReference type="GO" id="GO:1902600">
    <property type="term" value="P:proton transmembrane transport"/>
    <property type="evidence" value="ECO:0007669"/>
    <property type="project" value="InterPro"/>
</dbReference>
<keyword evidence="6" id="KW-0915">Sodium</keyword>
<evidence type="ECO:0000256" key="6">
    <source>
        <dbReference type="ARBA" id="ARBA00023053"/>
    </source>
</evidence>
<keyword evidence="2" id="KW-0813">Transport</keyword>
<dbReference type="PANTHER" id="PTHR43562">
    <property type="entry name" value="NAPA-TYPE SODIUM/HYDROGEN ANTIPORTER"/>
    <property type="match status" value="1"/>
</dbReference>
<dbReference type="EMBL" id="DQTV01000029">
    <property type="protein sequence ID" value="HIP56686.1"/>
    <property type="molecule type" value="Genomic_DNA"/>
</dbReference>
<dbReference type="GO" id="GO:0015297">
    <property type="term" value="F:antiporter activity"/>
    <property type="evidence" value="ECO:0007669"/>
    <property type="project" value="UniProtKB-KW"/>
</dbReference>
<feature type="transmembrane region" description="Helical" evidence="10">
    <location>
        <begin position="62"/>
        <end position="79"/>
    </location>
</feature>
<reference evidence="12" key="1">
    <citation type="journal article" date="2020" name="ISME J.">
        <title>Gammaproteobacteria mediating utilization of methyl-, sulfur- and petroleum organic compounds in deep ocean hydrothermal plumes.</title>
        <authorList>
            <person name="Zhou Z."/>
            <person name="Liu Y."/>
            <person name="Pan J."/>
            <person name="Cron B.R."/>
            <person name="Toner B.M."/>
            <person name="Anantharaman K."/>
            <person name="Breier J.A."/>
            <person name="Dick G.J."/>
            <person name="Li M."/>
        </authorList>
    </citation>
    <scope>NUCLEOTIDE SEQUENCE</scope>
    <source>
        <strain evidence="12">SZUA-1435</strain>
    </source>
</reference>
<feature type="transmembrane region" description="Helical" evidence="10">
    <location>
        <begin position="296"/>
        <end position="312"/>
    </location>
</feature>
<evidence type="ECO:0000313" key="12">
    <source>
        <dbReference type="EMBL" id="HIP56686.1"/>
    </source>
</evidence>
<proteinExistence type="predicted"/>
<keyword evidence="9" id="KW-0739">Sodium transport</keyword>
<dbReference type="GO" id="GO:0006814">
    <property type="term" value="P:sodium ion transport"/>
    <property type="evidence" value="ECO:0007669"/>
    <property type="project" value="UniProtKB-KW"/>
</dbReference>
<dbReference type="Proteomes" id="UP000605805">
    <property type="component" value="Unassembled WGS sequence"/>
</dbReference>
<gene>
    <name evidence="12" type="ORF">EYH02_01235</name>
</gene>
<organism evidence="12 13">
    <name type="scientific">Ignisphaera aggregans</name>
    <dbReference type="NCBI Taxonomy" id="334771"/>
    <lineage>
        <taxon>Archaea</taxon>
        <taxon>Thermoproteota</taxon>
        <taxon>Thermoprotei</taxon>
        <taxon>Desulfurococcales</taxon>
        <taxon>Desulfurococcaceae</taxon>
        <taxon>Ignisphaera</taxon>
    </lineage>
</organism>
<accession>A0A832YZL3</accession>
<feature type="transmembrane region" description="Helical" evidence="10">
    <location>
        <begin position="363"/>
        <end position="386"/>
    </location>
</feature>
<dbReference type="Gene3D" id="1.20.1530.20">
    <property type="match status" value="1"/>
</dbReference>
<sequence length="392" mass="42556">MNEEYVWLLEVALTLLAAKALEALFVRAGFARILAYLLIGVILSAIYGHFELELSDVYEALALIGIVVLLFQAGLESSLRQFLRSLRDASIIAIGGVAASIIMGILLMPAIGIEFKEALAMGIIFVATSISVTVKVLEELGVLTSPEAQAIIGAAVVDDVIGLALLSILHALPHNAFNIVQILVVPLLAFGLWFGTAIISNALIGRLFRTVLKMQLEAGIEAVSFALVLLLAFLAQMVGLSMILLAYAFGLGIASFRYAAKRVEERLRILTSLFAPLFFIYVGSRLDIELLMSYEIWELISVIGIVVLFGFLSKIVGCYLAARILGFSSFQSIVIGIGMVPRAEVALVAATMSLEMKLISHNLFVSVLVLVTVSLFIVPILIPFIYRHARRM</sequence>
<evidence type="ECO:0000256" key="10">
    <source>
        <dbReference type="SAM" id="Phobius"/>
    </source>
</evidence>
<evidence type="ECO:0000256" key="5">
    <source>
        <dbReference type="ARBA" id="ARBA00022989"/>
    </source>
</evidence>
<feature type="transmembrane region" description="Helical" evidence="10">
    <location>
        <begin position="179"/>
        <end position="204"/>
    </location>
</feature>
<feature type="transmembrane region" description="Helical" evidence="10">
    <location>
        <begin position="6"/>
        <end position="26"/>
    </location>
</feature>
<dbReference type="InterPro" id="IPR038770">
    <property type="entry name" value="Na+/solute_symporter_sf"/>
</dbReference>
<evidence type="ECO:0000256" key="2">
    <source>
        <dbReference type="ARBA" id="ARBA00022448"/>
    </source>
</evidence>
<feature type="transmembrane region" description="Helical" evidence="10">
    <location>
        <begin position="324"/>
        <end position="343"/>
    </location>
</feature>
<dbReference type="GO" id="GO:0016020">
    <property type="term" value="C:membrane"/>
    <property type="evidence" value="ECO:0007669"/>
    <property type="project" value="UniProtKB-SubCell"/>
</dbReference>
<evidence type="ECO:0000256" key="9">
    <source>
        <dbReference type="ARBA" id="ARBA00023201"/>
    </source>
</evidence>
<comment type="subcellular location">
    <subcellularLocation>
        <location evidence="1">Membrane</location>
        <topology evidence="1">Multi-pass membrane protein</topology>
    </subcellularLocation>
</comment>
<comment type="caution">
    <text evidence="12">The sequence shown here is derived from an EMBL/GenBank/DDBJ whole genome shotgun (WGS) entry which is preliminary data.</text>
</comment>
<evidence type="ECO:0000256" key="8">
    <source>
        <dbReference type="ARBA" id="ARBA00023136"/>
    </source>
</evidence>
<feature type="transmembrane region" description="Helical" evidence="10">
    <location>
        <begin position="118"/>
        <end position="138"/>
    </location>
</feature>
<evidence type="ECO:0000256" key="1">
    <source>
        <dbReference type="ARBA" id="ARBA00004141"/>
    </source>
</evidence>
<keyword evidence="8 10" id="KW-0472">Membrane</keyword>
<evidence type="ECO:0000256" key="3">
    <source>
        <dbReference type="ARBA" id="ARBA00022449"/>
    </source>
</evidence>
<evidence type="ECO:0000259" key="11">
    <source>
        <dbReference type="Pfam" id="PF00999"/>
    </source>
</evidence>
<feature type="transmembrane region" description="Helical" evidence="10">
    <location>
        <begin position="216"/>
        <end position="234"/>
    </location>
</feature>
<dbReference type="PANTHER" id="PTHR43562:SF3">
    <property type="entry name" value="SODIUM ION_PROTON EXCHANGER (EUROFUNG)"/>
    <property type="match status" value="1"/>
</dbReference>
<feature type="transmembrane region" description="Helical" evidence="10">
    <location>
        <begin position="150"/>
        <end position="173"/>
    </location>
</feature>